<dbReference type="AlphaFoldDB" id="A0AB34KCF1"/>
<dbReference type="Proteomes" id="UP001515480">
    <property type="component" value="Unassembled WGS sequence"/>
</dbReference>
<feature type="domain" description="Extradiol ring-cleavage dioxygenase class III enzyme subunit B" evidence="1">
    <location>
        <begin position="55"/>
        <end position="237"/>
    </location>
</feature>
<name>A0AB34KCF1_PRYPA</name>
<accession>A0AB34KCF1</accession>
<evidence type="ECO:0000259" key="1">
    <source>
        <dbReference type="Pfam" id="PF02900"/>
    </source>
</evidence>
<comment type="caution">
    <text evidence="2">The sequence shown here is derived from an EMBL/GenBank/DDBJ whole genome shotgun (WGS) entry which is preliminary data.</text>
</comment>
<evidence type="ECO:0000313" key="3">
    <source>
        <dbReference type="Proteomes" id="UP001515480"/>
    </source>
</evidence>
<gene>
    <name evidence="2" type="ORF">AB1Y20_001115</name>
</gene>
<dbReference type="Pfam" id="PF02900">
    <property type="entry name" value="LigB"/>
    <property type="match status" value="1"/>
</dbReference>
<sequence length="323" mass="34340">MLPSYFRGVQLLLLMRPYAAKVVVAAVLPHGDFVYDPSLIHGANGSTALHGNATLLAQAITAARPDLLFLTTPHGLEDTHDFLLYQNSAAAGVAHVGQDLHNASFPTYDVHLSANASRPAASALVEALRGHAHVSGLLAFADAEPIALRWGEVIPLSFLAPLLRSAPLLTCSIPTRRLAQSGAPMTAELLRLGGALSARLEAMPHRVALLTSADLAHTHLPSGPYGYSAAAAPFDAAVGRWAATLHDEPLLSAARALVPRALSCGYPGLVLLHGMLTRASVFAAREWRPMEKGPFALAHPTYYGMLVAGFEREGSADRRARRR</sequence>
<protein>
    <recommendedName>
        <fullName evidence="1">Extradiol ring-cleavage dioxygenase class III enzyme subunit B domain-containing protein</fullName>
    </recommendedName>
</protein>
<keyword evidence="3" id="KW-1185">Reference proteome</keyword>
<organism evidence="2 3">
    <name type="scientific">Prymnesium parvum</name>
    <name type="common">Toxic golden alga</name>
    <dbReference type="NCBI Taxonomy" id="97485"/>
    <lineage>
        <taxon>Eukaryota</taxon>
        <taxon>Haptista</taxon>
        <taxon>Haptophyta</taxon>
        <taxon>Prymnesiophyceae</taxon>
        <taxon>Prymnesiales</taxon>
        <taxon>Prymnesiaceae</taxon>
        <taxon>Prymnesium</taxon>
    </lineage>
</organism>
<evidence type="ECO:0000313" key="2">
    <source>
        <dbReference type="EMBL" id="KAL1530199.1"/>
    </source>
</evidence>
<dbReference type="EMBL" id="JBGBPQ010000001">
    <property type="protein sequence ID" value="KAL1530199.1"/>
    <property type="molecule type" value="Genomic_DNA"/>
</dbReference>
<dbReference type="GO" id="GO:0016702">
    <property type="term" value="F:oxidoreductase activity, acting on single donors with incorporation of molecular oxygen, incorporation of two atoms of oxygen"/>
    <property type="evidence" value="ECO:0007669"/>
    <property type="project" value="UniProtKB-ARBA"/>
</dbReference>
<dbReference type="GO" id="GO:0008198">
    <property type="term" value="F:ferrous iron binding"/>
    <property type="evidence" value="ECO:0007669"/>
    <property type="project" value="InterPro"/>
</dbReference>
<dbReference type="Gene3D" id="3.40.830.10">
    <property type="entry name" value="LigB-like"/>
    <property type="match status" value="1"/>
</dbReference>
<reference evidence="2 3" key="1">
    <citation type="journal article" date="2024" name="Science">
        <title>Giant polyketide synthase enzymes in the biosynthesis of giant marine polyether toxins.</title>
        <authorList>
            <person name="Fallon T.R."/>
            <person name="Shende V.V."/>
            <person name="Wierzbicki I.H."/>
            <person name="Pendleton A.L."/>
            <person name="Watervoot N.F."/>
            <person name="Auber R.P."/>
            <person name="Gonzalez D.J."/>
            <person name="Wisecaver J.H."/>
            <person name="Moore B.S."/>
        </authorList>
    </citation>
    <scope>NUCLEOTIDE SEQUENCE [LARGE SCALE GENOMIC DNA]</scope>
    <source>
        <strain evidence="2 3">12B1</strain>
    </source>
</reference>
<proteinExistence type="predicted"/>
<dbReference type="InterPro" id="IPR004183">
    <property type="entry name" value="Xdiol_dOase_suB"/>
</dbReference>